<dbReference type="Gene3D" id="1.10.1660.10">
    <property type="match status" value="1"/>
</dbReference>
<proteinExistence type="predicted"/>
<dbReference type="CDD" id="cd01104">
    <property type="entry name" value="HTH_MlrA-CarA"/>
    <property type="match status" value="1"/>
</dbReference>
<evidence type="ECO:0000256" key="1">
    <source>
        <dbReference type="ARBA" id="ARBA00022491"/>
    </source>
</evidence>
<evidence type="ECO:0000313" key="6">
    <source>
        <dbReference type="EMBL" id="RSZ56885.1"/>
    </source>
</evidence>
<evidence type="ECO:0000256" key="2">
    <source>
        <dbReference type="ARBA" id="ARBA00023015"/>
    </source>
</evidence>
<dbReference type="InterPro" id="IPR047057">
    <property type="entry name" value="MerR_fam"/>
</dbReference>
<keyword evidence="4" id="KW-0804">Transcription</keyword>
<evidence type="ECO:0000256" key="4">
    <source>
        <dbReference type="ARBA" id="ARBA00023163"/>
    </source>
</evidence>
<evidence type="ECO:0000256" key="3">
    <source>
        <dbReference type="ARBA" id="ARBA00023125"/>
    </source>
</evidence>
<dbReference type="EMBL" id="RXLQ01000012">
    <property type="protein sequence ID" value="RSZ56885.1"/>
    <property type="molecule type" value="Genomic_DNA"/>
</dbReference>
<accession>A0A430HH89</accession>
<protein>
    <submittedName>
        <fullName evidence="6">MerR family transcriptional regulator</fullName>
    </submittedName>
</protein>
<dbReference type="SUPFAM" id="SSF46955">
    <property type="entry name" value="Putative DNA-binding domain"/>
    <property type="match status" value="1"/>
</dbReference>
<feature type="domain" description="HTH merR-type" evidence="5">
    <location>
        <begin position="18"/>
        <end position="88"/>
    </location>
</feature>
<keyword evidence="3" id="KW-0238">DNA-binding</keyword>
<evidence type="ECO:0000259" key="5">
    <source>
        <dbReference type="PROSITE" id="PS50937"/>
    </source>
</evidence>
<dbReference type="GO" id="GO:0003677">
    <property type="term" value="F:DNA binding"/>
    <property type="evidence" value="ECO:0007669"/>
    <property type="project" value="UniProtKB-KW"/>
</dbReference>
<evidence type="ECO:0000313" key="7">
    <source>
        <dbReference type="Proteomes" id="UP000278085"/>
    </source>
</evidence>
<dbReference type="OrthoDB" id="9800334at2"/>
<dbReference type="AlphaFoldDB" id="A0A430HH89"/>
<dbReference type="Pfam" id="PF13411">
    <property type="entry name" value="MerR_1"/>
    <property type="match status" value="1"/>
</dbReference>
<keyword evidence="2" id="KW-0805">Transcription regulation</keyword>
<dbReference type="RefSeq" id="WP_126076039.1">
    <property type="nucleotide sequence ID" value="NZ_CP051166.1"/>
</dbReference>
<dbReference type="GO" id="GO:0003700">
    <property type="term" value="F:DNA-binding transcription factor activity"/>
    <property type="evidence" value="ECO:0007669"/>
    <property type="project" value="InterPro"/>
</dbReference>
<dbReference type="Proteomes" id="UP000278085">
    <property type="component" value="Unassembled WGS sequence"/>
</dbReference>
<keyword evidence="7" id="KW-1185">Reference proteome</keyword>
<organism evidence="6 7">
    <name type="scientific">Massilia atriviolacea</name>
    <dbReference type="NCBI Taxonomy" id="2495579"/>
    <lineage>
        <taxon>Bacteria</taxon>
        <taxon>Pseudomonadati</taxon>
        <taxon>Pseudomonadota</taxon>
        <taxon>Betaproteobacteria</taxon>
        <taxon>Burkholderiales</taxon>
        <taxon>Oxalobacteraceae</taxon>
        <taxon>Telluria group</taxon>
        <taxon>Massilia</taxon>
    </lineage>
</organism>
<keyword evidence="1" id="KW-0678">Repressor</keyword>
<dbReference type="InterPro" id="IPR009061">
    <property type="entry name" value="DNA-bd_dom_put_sf"/>
</dbReference>
<reference evidence="6 7" key="1">
    <citation type="submission" date="2018-12" db="EMBL/GenBank/DDBJ databases">
        <authorList>
            <person name="Yang E."/>
        </authorList>
    </citation>
    <scope>NUCLEOTIDE SEQUENCE [LARGE SCALE GENOMIC DNA]</scope>
    <source>
        <strain evidence="6 7">SOD</strain>
    </source>
</reference>
<dbReference type="SMART" id="SM00422">
    <property type="entry name" value="HTH_MERR"/>
    <property type="match status" value="1"/>
</dbReference>
<gene>
    <name evidence="6" type="ORF">EJB06_21355</name>
</gene>
<dbReference type="PANTHER" id="PTHR30204:SF69">
    <property type="entry name" value="MERR-FAMILY TRANSCRIPTIONAL REGULATOR"/>
    <property type="match status" value="1"/>
</dbReference>
<dbReference type="InterPro" id="IPR000551">
    <property type="entry name" value="MerR-type_HTH_dom"/>
</dbReference>
<sequence>MNELSADHDTARSDETGAYRSGVAARLAGLPVETLRVWERRYGVSTPQRSARGQRLYSSAQVRRLSLIKQLVDQGHPIGAMAHLPLEQLQHLAEPLNSDSGASGPIRVAVVGAGLARQLTAGARDRQALDVRHSCARLEDAPGALHGVDADVLLIELSELDDAALPLVAAARLASGTAAVVVLYRFCASATIRHLRALGCLVARAPSDMAEVALLCQVAFPARRAQLAAASRAPLPPAGDAPAPAPRRLDDQALAALAAASNSVACECPRHLAEILLMIGSFERYSLQCGARNPADAALHQDLGQAAAQARTLLESALERLARAEGLPLPQGLA</sequence>
<dbReference type="PROSITE" id="PS50937">
    <property type="entry name" value="HTH_MERR_2"/>
    <property type="match status" value="1"/>
</dbReference>
<name>A0A430HH89_9BURK</name>
<comment type="caution">
    <text evidence="6">The sequence shown here is derived from an EMBL/GenBank/DDBJ whole genome shotgun (WGS) entry which is preliminary data.</text>
</comment>
<dbReference type="PANTHER" id="PTHR30204">
    <property type="entry name" value="REDOX-CYCLING DRUG-SENSING TRANSCRIPTIONAL ACTIVATOR SOXR"/>
    <property type="match status" value="1"/>
</dbReference>